<dbReference type="InterPro" id="IPR025420">
    <property type="entry name" value="DUF4143"/>
</dbReference>
<comment type="caution">
    <text evidence="2">The sequence shown here is derived from an EMBL/GenBank/DDBJ whole genome shotgun (WGS) entry which is preliminary data.</text>
</comment>
<evidence type="ECO:0000259" key="1">
    <source>
        <dbReference type="Pfam" id="PF13635"/>
    </source>
</evidence>
<keyword evidence="2" id="KW-0547">Nucleotide-binding</keyword>
<proteinExistence type="predicted"/>
<reference evidence="2 3" key="1">
    <citation type="submission" date="2018-12" db="EMBL/GenBank/DDBJ databases">
        <authorList>
            <person name="Meng J."/>
        </authorList>
    </citation>
    <scope>NUCLEOTIDE SEQUENCE [LARGE SCALE GENOMIC DNA]</scope>
    <source>
        <strain evidence="2 3">HT111-2</strain>
    </source>
</reference>
<dbReference type="GO" id="GO:0005524">
    <property type="term" value="F:ATP binding"/>
    <property type="evidence" value="ECO:0007669"/>
    <property type="project" value="UniProtKB-KW"/>
</dbReference>
<keyword evidence="2" id="KW-0067">ATP-binding</keyword>
<accession>A0A437SV11</accession>
<dbReference type="PANTHER" id="PTHR33295:SF20">
    <property type="entry name" value="ATPASE"/>
    <property type="match status" value="1"/>
</dbReference>
<sequence length="170" mass="20252">MAGILQSLLMYEAKPYDIHGREILRANSKYYVVDPGLRQLLLPDYQEDYGHIIENVVFLELKRRYPNVYVGQTSKLEVDFVALNNKNEARYFQVALTTLDEHVLSRELRPLNKINDSYPKFLLTMDTLNKDANYYGIQKKNILDWLLEEKYKEEIESEFWLVFFFPIKNM</sequence>
<dbReference type="Proteomes" id="UP000288291">
    <property type="component" value="Unassembled WGS sequence"/>
</dbReference>
<feature type="domain" description="DUF4143" evidence="1">
    <location>
        <begin position="8"/>
        <end position="94"/>
    </location>
</feature>
<dbReference type="AlphaFoldDB" id="A0A437SV11"/>
<keyword evidence="3" id="KW-1185">Reference proteome</keyword>
<name>A0A437SV11_9LACO</name>
<evidence type="ECO:0000313" key="3">
    <source>
        <dbReference type="Proteomes" id="UP000288291"/>
    </source>
</evidence>
<organism evidence="2 3">
    <name type="scientific">Lactobacillus xujianguonis</name>
    <dbReference type="NCBI Taxonomy" id="2495899"/>
    <lineage>
        <taxon>Bacteria</taxon>
        <taxon>Bacillati</taxon>
        <taxon>Bacillota</taxon>
        <taxon>Bacilli</taxon>
        <taxon>Lactobacillales</taxon>
        <taxon>Lactobacillaceae</taxon>
        <taxon>Lactobacillus</taxon>
    </lineage>
</organism>
<dbReference type="Pfam" id="PF13635">
    <property type="entry name" value="DUF4143"/>
    <property type="match status" value="1"/>
</dbReference>
<gene>
    <name evidence="2" type="ORF">EJK17_05910</name>
</gene>
<protein>
    <submittedName>
        <fullName evidence="2">ATP-binding protein</fullName>
    </submittedName>
</protein>
<dbReference type="EMBL" id="RXIA01000013">
    <property type="protein sequence ID" value="RVU70779.1"/>
    <property type="molecule type" value="Genomic_DNA"/>
</dbReference>
<dbReference type="PANTHER" id="PTHR33295">
    <property type="entry name" value="ATPASE"/>
    <property type="match status" value="1"/>
</dbReference>
<evidence type="ECO:0000313" key="2">
    <source>
        <dbReference type="EMBL" id="RVU70779.1"/>
    </source>
</evidence>